<sequence>MPGFKEQFEAYGADYLSTMERFLGNEGMYLRFLDMLFQDETLRQLGSALDSEEYDAAFAAAHTLKGVVSNMGLTPLYNSVCAIVEPLRAGEQRCDYAALYQKICVEYERVAELRKKLRGEE</sequence>
<evidence type="ECO:0000313" key="2">
    <source>
        <dbReference type="EMBL" id="EEG30184.1"/>
    </source>
</evidence>
<name>C0EED6_9FIRM</name>
<dbReference type="Proteomes" id="UP000003340">
    <property type="component" value="Unassembled WGS sequence"/>
</dbReference>
<comment type="caution">
    <text evidence="2">The sequence shown here is derived from an EMBL/GenBank/DDBJ whole genome shotgun (WGS) entry which is preliminary data.</text>
</comment>
<proteinExistence type="predicted"/>
<reference evidence="2 3" key="1">
    <citation type="submission" date="2009-01" db="EMBL/GenBank/DDBJ databases">
        <authorList>
            <person name="Fulton L."/>
            <person name="Clifton S."/>
            <person name="Fulton B."/>
            <person name="Xu J."/>
            <person name="Minx P."/>
            <person name="Pepin K.H."/>
            <person name="Johnson M."/>
            <person name="Bhonagiri V."/>
            <person name="Nash W.E."/>
            <person name="Mardis E.R."/>
            <person name="Wilson R.K."/>
        </authorList>
    </citation>
    <scope>NUCLEOTIDE SEQUENCE [LARGE SCALE GENOMIC DNA]</scope>
    <source>
        <strain evidence="2 3">DSM 5476</strain>
    </source>
</reference>
<dbReference type="GO" id="GO:0000160">
    <property type="term" value="P:phosphorelay signal transduction system"/>
    <property type="evidence" value="ECO:0007669"/>
    <property type="project" value="InterPro"/>
</dbReference>
<dbReference type="SUPFAM" id="SSF47226">
    <property type="entry name" value="Histidine-containing phosphotransfer domain, HPT domain"/>
    <property type="match status" value="1"/>
</dbReference>
<dbReference type="Gene3D" id="1.20.120.160">
    <property type="entry name" value="HPT domain"/>
    <property type="match status" value="1"/>
</dbReference>
<protein>
    <recommendedName>
        <fullName evidence="1">HPt domain-containing protein</fullName>
    </recommendedName>
</protein>
<dbReference type="AlphaFoldDB" id="C0EED6"/>
<dbReference type="EMBL" id="ACEC01000068">
    <property type="protein sequence ID" value="EEG30184.1"/>
    <property type="molecule type" value="Genomic_DNA"/>
</dbReference>
<dbReference type="InterPro" id="IPR036641">
    <property type="entry name" value="HPT_dom_sf"/>
</dbReference>
<dbReference type="eggNOG" id="COG2198">
    <property type="taxonomic scope" value="Bacteria"/>
</dbReference>
<dbReference type="HOGENOM" id="CLU_131453_1_0_9"/>
<reference evidence="2 3" key="2">
    <citation type="submission" date="2009-02" db="EMBL/GenBank/DDBJ databases">
        <title>Draft genome sequence of Clostridium methylpentosum (DSM 5476).</title>
        <authorList>
            <person name="Sudarsanam P."/>
            <person name="Ley R."/>
            <person name="Guruge J."/>
            <person name="Turnbaugh P.J."/>
            <person name="Mahowald M."/>
            <person name="Liep D."/>
            <person name="Gordon J."/>
        </authorList>
    </citation>
    <scope>NUCLEOTIDE SEQUENCE [LARGE SCALE GENOMIC DNA]</scope>
    <source>
        <strain evidence="2 3">DSM 5476</strain>
    </source>
</reference>
<evidence type="ECO:0000313" key="3">
    <source>
        <dbReference type="Proteomes" id="UP000003340"/>
    </source>
</evidence>
<dbReference type="Pfam" id="PF01627">
    <property type="entry name" value="Hpt"/>
    <property type="match status" value="1"/>
</dbReference>
<dbReference type="STRING" id="537013.CLOSTMETH_02216"/>
<dbReference type="InterPro" id="IPR008207">
    <property type="entry name" value="Sig_transdc_His_kin_Hpt_dom"/>
</dbReference>
<accession>C0EED6</accession>
<organism evidence="2 3">
    <name type="scientific">[Clostridium] methylpentosum DSM 5476</name>
    <dbReference type="NCBI Taxonomy" id="537013"/>
    <lineage>
        <taxon>Bacteria</taxon>
        <taxon>Bacillati</taxon>
        <taxon>Bacillota</taxon>
        <taxon>Clostridia</taxon>
        <taxon>Eubacteriales</taxon>
        <taxon>Oscillospiraceae</taxon>
        <taxon>Oscillospiraceae incertae sedis</taxon>
    </lineage>
</organism>
<gene>
    <name evidence="2" type="ORF">CLOSTMETH_02216</name>
</gene>
<evidence type="ECO:0000259" key="1">
    <source>
        <dbReference type="Pfam" id="PF01627"/>
    </source>
</evidence>
<feature type="domain" description="HPt" evidence="1">
    <location>
        <begin position="39"/>
        <end position="99"/>
    </location>
</feature>
<keyword evidence="3" id="KW-1185">Reference proteome</keyword>